<dbReference type="PANTHER" id="PTHR30238:SF4">
    <property type="entry name" value="SLL1022 PROTEIN"/>
    <property type="match status" value="1"/>
</dbReference>
<keyword evidence="2" id="KW-1133">Transmembrane helix</keyword>
<keyword evidence="2" id="KW-0812">Transmembrane</keyword>
<organism evidence="3 4">
    <name type="scientific">Catenulispora subtropica</name>
    <dbReference type="NCBI Taxonomy" id="450798"/>
    <lineage>
        <taxon>Bacteria</taxon>
        <taxon>Bacillati</taxon>
        <taxon>Actinomycetota</taxon>
        <taxon>Actinomycetes</taxon>
        <taxon>Catenulisporales</taxon>
        <taxon>Catenulisporaceae</taxon>
        <taxon>Catenulispora</taxon>
    </lineage>
</organism>
<accession>A0ABN2QQX3</accession>
<protein>
    <submittedName>
        <fullName evidence="3">DUF475 domain-containing protein</fullName>
    </submittedName>
</protein>
<proteinExistence type="predicted"/>
<name>A0ABN2QQX3_9ACTN</name>
<dbReference type="InterPro" id="IPR007427">
    <property type="entry name" value="DUF475"/>
</dbReference>
<keyword evidence="2" id="KW-0472">Membrane</keyword>
<evidence type="ECO:0000256" key="1">
    <source>
        <dbReference type="SAM" id="MobiDB-lite"/>
    </source>
</evidence>
<reference evidence="3 4" key="1">
    <citation type="journal article" date="2019" name="Int. J. Syst. Evol. Microbiol.">
        <title>The Global Catalogue of Microorganisms (GCM) 10K type strain sequencing project: providing services to taxonomists for standard genome sequencing and annotation.</title>
        <authorList>
            <consortium name="The Broad Institute Genomics Platform"/>
            <consortium name="The Broad Institute Genome Sequencing Center for Infectious Disease"/>
            <person name="Wu L."/>
            <person name="Ma J."/>
        </authorList>
    </citation>
    <scope>NUCLEOTIDE SEQUENCE [LARGE SCALE GENOMIC DNA]</scope>
    <source>
        <strain evidence="3 4">JCM 16013</strain>
    </source>
</reference>
<evidence type="ECO:0000256" key="2">
    <source>
        <dbReference type="SAM" id="Phobius"/>
    </source>
</evidence>
<dbReference type="Pfam" id="PF04332">
    <property type="entry name" value="DUF475"/>
    <property type="match status" value="1"/>
</dbReference>
<dbReference type="Proteomes" id="UP001499854">
    <property type="component" value="Unassembled WGS sequence"/>
</dbReference>
<evidence type="ECO:0000313" key="4">
    <source>
        <dbReference type="Proteomes" id="UP001499854"/>
    </source>
</evidence>
<feature type="region of interest" description="Disordered" evidence="1">
    <location>
        <begin position="192"/>
        <end position="213"/>
    </location>
</feature>
<dbReference type="PANTHER" id="PTHR30238">
    <property type="entry name" value="MEMBRANE BOUND PREDICTED REDOX MODULATOR"/>
    <property type="match status" value="1"/>
</dbReference>
<feature type="transmembrane region" description="Helical" evidence="2">
    <location>
        <begin position="310"/>
        <end position="329"/>
    </location>
</feature>
<feature type="transmembrane region" description="Helical" evidence="2">
    <location>
        <begin position="160"/>
        <end position="178"/>
    </location>
</feature>
<evidence type="ECO:0000313" key="3">
    <source>
        <dbReference type="EMBL" id="GAA1956572.1"/>
    </source>
</evidence>
<feature type="transmembrane region" description="Helical" evidence="2">
    <location>
        <begin position="42"/>
        <end position="68"/>
    </location>
</feature>
<gene>
    <name evidence="3" type="ORF">GCM10009838_10580</name>
</gene>
<keyword evidence="4" id="KW-1185">Reference proteome</keyword>
<dbReference type="NCBIfam" id="NF010613">
    <property type="entry name" value="PRK14013.1-3"/>
    <property type="match status" value="1"/>
</dbReference>
<feature type="transmembrane region" description="Helical" evidence="2">
    <location>
        <begin position="97"/>
        <end position="114"/>
    </location>
</feature>
<comment type="caution">
    <text evidence="3">The sequence shown here is derived from an EMBL/GenBank/DDBJ whole genome shotgun (WGS) entry which is preliminary data.</text>
</comment>
<dbReference type="RefSeq" id="WP_344655779.1">
    <property type="nucleotide sequence ID" value="NZ_BAAAQM010000004.1"/>
</dbReference>
<sequence length="339" mass="35722">MTAMDTVGRALLLAAVEVSLSFDNAVVNATVLRRLSAFWQRLFLTVGMLIAVVGMRLLFPLLVVAISARLSPVGVLHLATADPHAYDLRLASARPEISAFGGAFLLMVFLDFLFTERDLTWLRPLERLSARISRLDRLAPAIALGALLATALVGQHPESQVNSVLAAGLLGIIAHLLISGLSGLAEHGSAEDGVDRADGADPTDGADRKGSAAPAPLRGRDAFFAFCFLELMDASFSFDGVIGAFAFTSNLFVIAVGLGIGALAVRSLTVHLVRRGTLTDFVYLEHGAHYAIGLLGTLLLATAYGSLPQLLSGLLGLGVIGTSLASSVVRNRRLTRSPV</sequence>
<feature type="transmembrane region" description="Helical" evidence="2">
    <location>
        <begin position="251"/>
        <end position="269"/>
    </location>
</feature>
<feature type="compositionally biased region" description="Basic and acidic residues" evidence="1">
    <location>
        <begin position="192"/>
        <end position="210"/>
    </location>
</feature>
<feature type="transmembrane region" description="Helical" evidence="2">
    <location>
        <begin position="281"/>
        <end position="304"/>
    </location>
</feature>
<dbReference type="EMBL" id="BAAAQM010000004">
    <property type="protein sequence ID" value="GAA1956572.1"/>
    <property type="molecule type" value="Genomic_DNA"/>
</dbReference>